<sequence length="134" mass="15357">MTKSVIRHENGLLIELNKRGIEAILVNGEVSLGEYDGVEFRKKQVSEDKVEFVRKVVSEVKTMMENCPHVISIIMSDMFYVKFLFNGKEVVAFVSEDMITFSSEGEVDEELKDEIKKCVDRFKEVILKTQSGNE</sequence>
<accession>A0A650CNY2</accession>
<dbReference type="EMBL" id="CP045483">
    <property type="protein sequence ID" value="QGR19546.1"/>
    <property type="molecule type" value="Genomic_DNA"/>
</dbReference>
<gene>
    <name evidence="1" type="ORF">D1868_05785</name>
</gene>
<organism evidence="1 2">
    <name type="scientific">Stygiolobus azoricus</name>
    <dbReference type="NCBI Taxonomy" id="41675"/>
    <lineage>
        <taxon>Archaea</taxon>
        <taxon>Thermoproteota</taxon>
        <taxon>Thermoprotei</taxon>
        <taxon>Sulfolobales</taxon>
        <taxon>Sulfolobaceae</taxon>
        <taxon>Stygiolobus</taxon>
    </lineage>
</organism>
<dbReference type="AlphaFoldDB" id="A0A650CNY2"/>
<dbReference type="GeneID" id="42798561"/>
<dbReference type="RefSeq" id="WP_156006424.1">
    <property type="nucleotide sequence ID" value="NZ_CP045483.1"/>
</dbReference>
<proteinExistence type="predicted"/>
<evidence type="ECO:0000313" key="2">
    <source>
        <dbReference type="Proteomes" id="UP000423396"/>
    </source>
</evidence>
<dbReference type="Proteomes" id="UP000423396">
    <property type="component" value="Chromosome"/>
</dbReference>
<keyword evidence="2" id="KW-1185">Reference proteome</keyword>
<dbReference type="OrthoDB" id="42422at2157"/>
<name>A0A650CNY2_9CREN</name>
<reference evidence="1 2" key="1">
    <citation type="submission" date="2019-10" db="EMBL/GenBank/DDBJ databases">
        <title>Genome Sequences from Six Type Strain Members of the Archaeal Family Sulfolobaceae: Acidianus ambivalens, Acidianus infernus, Metallosphaera prunae, Stygiolobus azoricus, Sulfolobus metallicus, and Sulfurisphaera ohwakuensis.</title>
        <authorList>
            <person name="Counts J.A."/>
            <person name="Kelly R.M."/>
        </authorList>
    </citation>
    <scope>NUCLEOTIDE SEQUENCE [LARGE SCALE GENOMIC DNA]</scope>
    <source>
        <strain evidence="1 2">FC6</strain>
    </source>
</reference>
<evidence type="ECO:0000313" key="1">
    <source>
        <dbReference type="EMBL" id="QGR19546.1"/>
    </source>
</evidence>
<protein>
    <submittedName>
        <fullName evidence="1">Uncharacterized protein</fullName>
    </submittedName>
</protein>
<dbReference type="KEGG" id="sazo:D1868_05785"/>